<dbReference type="RefSeq" id="XP_007707806.1">
    <property type="nucleotide sequence ID" value="XM_007709616.1"/>
</dbReference>
<proteinExistence type="predicted"/>
<dbReference type="AlphaFoldDB" id="W6YJR5"/>
<organism evidence="1 2">
    <name type="scientific">Cochliobolus carbonum (strain 26-R-13)</name>
    <name type="common">Maize leaf spot fungus</name>
    <name type="synonym">Bipolaris zeicola</name>
    <dbReference type="NCBI Taxonomy" id="930089"/>
    <lineage>
        <taxon>Eukaryota</taxon>
        <taxon>Fungi</taxon>
        <taxon>Dikarya</taxon>
        <taxon>Ascomycota</taxon>
        <taxon>Pezizomycotina</taxon>
        <taxon>Dothideomycetes</taxon>
        <taxon>Pleosporomycetidae</taxon>
        <taxon>Pleosporales</taxon>
        <taxon>Pleosporineae</taxon>
        <taxon>Pleosporaceae</taxon>
        <taxon>Bipolaris</taxon>
    </lineage>
</organism>
<dbReference type="HOGENOM" id="CLU_024655_2_0_1"/>
<dbReference type="Proteomes" id="UP000053841">
    <property type="component" value="Unassembled WGS sequence"/>
</dbReference>
<dbReference type="GeneID" id="19145234"/>
<reference evidence="1 2" key="1">
    <citation type="journal article" date="2013" name="PLoS Genet.">
        <title>Comparative genome structure, secondary metabolite, and effector coding capacity across Cochliobolus pathogens.</title>
        <authorList>
            <person name="Condon B.J."/>
            <person name="Leng Y."/>
            <person name="Wu D."/>
            <person name="Bushley K.E."/>
            <person name="Ohm R.A."/>
            <person name="Otillar R."/>
            <person name="Martin J."/>
            <person name="Schackwitz W."/>
            <person name="Grimwood J."/>
            <person name="MohdZainudin N."/>
            <person name="Xue C."/>
            <person name="Wang R."/>
            <person name="Manning V.A."/>
            <person name="Dhillon B."/>
            <person name="Tu Z.J."/>
            <person name="Steffenson B.J."/>
            <person name="Salamov A."/>
            <person name="Sun H."/>
            <person name="Lowry S."/>
            <person name="LaButti K."/>
            <person name="Han J."/>
            <person name="Copeland A."/>
            <person name="Lindquist E."/>
            <person name="Barry K."/>
            <person name="Schmutz J."/>
            <person name="Baker S.E."/>
            <person name="Ciuffetti L.M."/>
            <person name="Grigoriev I.V."/>
            <person name="Zhong S."/>
            <person name="Turgeon B.G."/>
        </authorList>
    </citation>
    <scope>NUCLEOTIDE SEQUENCE [LARGE SCALE GENOMIC DNA]</scope>
    <source>
        <strain evidence="1 2">26-R-13</strain>
    </source>
</reference>
<accession>W6YJR5</accession>
<gene>
    <name evidence="1" type="ORF">COCCADRAFT_22595</name>
</gene>
<protein>
    <recommendedName>
        <fullName evidence="3">Transcription factor domain-containing protein</fullName>
    </recommendedName>
</protein>
<dbReference type="KEGG" id="bze:COCCADRAFT_22595"/>
<keyword evidence="2" id="KW-1185">Reference proteome</keyword>
<evidence type="ECO:0000313" key="1">
    <source>
        <dbReference type="EMBL" id="EUC37835.1"/>
    </source>
</evidence>
<name>W6YJR5_COCC2</name>
<dbReference type="eggNOG" id="ENOG502S073">
    <property type="taxonomic scope" value="Eukaryota"/>
</dbReference>
<evidence type="ECO:0000313" key="2">
    <source>
        <dbReference type="Proteomes" id="UP000053841"/>
    </source>
</evidence>
<dbReference type="EMBL" id="KI964547">
    <property type="protein sequence ID" value="EUC37835.1"/>
    <property type="molecule type" value="Genomic_DNA"/>
</dbReference>
<sequence>MVDRDAITAPQWGINILLDGDNTGHQCCWSVMPPRKPHLKPSMPGATSCQQTGHEAPILRADKGLAQNAQNPNVNVAWSSPVAHDVSDDVPYTFTPDIDATINQLNIPLDLAELENVHLDFNFDESAIATTSNTDTLDFDFPASTTCVASFPAALQNSPNFDNQTALQKAPTQAKNQFLSINLSPYARARMGYFLEHMQLVPRTMVEQNRTPWMHSTLYDNHMPRCLQHAHAACALYITKNQINAGRVAHHIQSRVEELLNETVPDTPIEILARTHATMLYQLMLVFGSDIRPCVQTDALSSHLEEMEAMLVPIATEENEHVGALPLYPSTAAHSAWRSFIFRESARRTVLAAYQITVMYTVLTGQMKTCSQDIALKSRVTLSAHLWKAANAFDFAMSWNAKNHFVVRGLEFTNVLEEAQPDDLDVFGNILLISLQGIDDIRGWYHVRGGTLELP</sequence>
<dbReference type="OrthoDB" id="5355161at2759"/>
<evidence type="ECO:0008006" key="3">
    <source>
        <dbReference type="Google" id="ProtNLM"/>
    </source>
</evidence>